<dbReference type="AlphaFoldDB" id="A0A921GFT1"/>
<reference evidence="2" key="2">
    <citation type="submission" date="2021-09" db="EMBL/GenBank/DDBJ databases">
        <authorList>
            <person name="Gilroy R."/>
        </authorList>
    </citation>
    <scope>NUCLEOTIDE SEQUENCE</scope>
    <source>
        <strain evidence="2">CHK124-7917</strain>
    </source>
</reference>
<name>A0A921GFT1_9ACTN</name>
<dbReference type="Pfam" id="PF01869">
    <property type="entry name" value="BcrAD_BadFG"/>
    <property type="match status" value="1"/>
</dbReference>
<sequence length="297" mass="30765">MRVIAIDAGGTKTRLRCYDEDGAVLFSLERGTMHPRQVGYDGMRERLSAWLGEVARESRTDLETTVLSAGLAGYGPGRERAVEDALEPVLCHMGGVVLNSDAEIARLGALGGADGILVISGTGSIAVSSIGGRRGRAGGWGSSFGDEGSGYWIGRAALGEASQQADGRAERTELLRGVCSHFGVSDPFGLVSAVSASGDERGVVASLARTVADLARQGDAPSLHILDAAAHELSRLVNALVGEGRTNCSWSGGVFSMGELITTPLSRYLSPKVSLCAPQGGALDGALLAARKYVTSF</sequence>
<evidence type="ECO:0000259" key="1">
    <source>
        <dbReference type="Pfam" id="PF01869"/>
    </source>
</evidence>
<organism evidence="2 3">
    <name type="scientific">Thermophilibacter provencensis</name>
    <dbReference type="NCBI Taxonomy" id="1852386"/>
    <lineage>
        <taxon>Bacteria</taxon>
        <taxon>Bacillati</taxon>
        <taxon>Actinomycetota</taxon>
        <taxon>Coriobacteriia</taxon>
        <taxon>Coriobacteriales</taxon>
        <taxon>Atopobiaceae</taxon>
        <taxon>Thermophilibacter</taxon>
    </lineage>
</organism>
<dbReference type="SUPFAM" id="SSF53067">
    <property type="entry name" value="Actin-like ATPase domain"/>
    <property type="match status" value="2"/>
</dbReference>
<dbReference type="InterPro" id="IPR043129">
    <property type="entry name" value="ATPase_NBD"/>
</dbReference>
<dbReference type="RefSeq" id="WP_274958940.1">
    <property type="nucleotide sequence ID" value="NZ_DYWQ01000071.1"/>
</dbReference>
<dbReference type="CDD" id="cd24007">
    <property type="entry name" value="ASKHA_NBD_eukNAGK-like"/>
    <property type="match status" value="1"/>
</dbReference>
<evidence type="ECO:0000313" key="3">
    <source>
        <dbReference type="Proteomes" id="UP000697330"/>
    </source>
</evidence>
<dbReference type="InterPro" id="IPR002731">
    <property type="entry name" value="ATPase_BadF"/>
</dbReference>
<dbReference type="Gene3D" id="3.30.420.40">
    <property type="match status" value="2"/>
</dbReference>
<dbReference type="EMBL" id="DYWQ01000071">
    <property type="protein sequence ID" value="HJF45064.1"/>
    <property type="molecule type" value="Genomic_DNA"/>
</dbReference>
<accession>A0A921GFT1</accession>
<proteinExistence type="predicted"/>
<evidence type="ECO:0000313" key="2">
    <source>
        <dbReference type="EMBL" id="HJF45064.1"/>
    </source>
</evidence>
<feature type="domain" description="ATPase BadF/BadG/BcrA/BcrD type" evidence="1">
    <location>
        <begin position="6"/>
        <end position="257"/>
    </location>
</feature>
<comment type="caution">
    <text evidence="2">The sequence shown here is derived from an EMBL/GenBank/DDBJ whole genome shotgun (WGS) entry which is preliminary data.</text>
</comment>
<dbReference type="InterPro" id="IPR052519">
    <property type="entry name" value="Euk-type_GlcNAc_Kinase"/>
</dbReference>
<dbReference type="PANTHER" id="PTHR43190:SF3">
    <property type="entry name" value="N-ACETYL-D-GLUCOSAMINE KINASE"/>
    <property type="match status" value="1"/>
</dbReference>
<reference evidence="2" key="1">
    <citation type="journal article" date="2021" name="PeerJ">
        <title>Extensive microbial diversity within the chicken gut microbiome revealed by metagenomics and culture.</title>
        <authorList>
            <person name="Gilroy R."/>
            <person name="Ravi A."/>
            <person name="Getino M."/>
            <person name="Pursley I."/>
            <person name="Horton D.L."/>
            <person name="Alikhan N.F."/>
            <person name="Baker D."/>
            <person name="Gharbi K."/>
            <person name="Hall N."/>
            <person name="Watson M."/>
            <person name="Adriaenssens E.M."/>
            <person name="Foster-Nyarko E."/>
            <person name="Jarju S."/>
            <person name="Secka A."/>
            <person name="Antonio M."/>
            <person name="Oren A."/>
            <person name="Chaudhuri R.R."/>
            <person name="La Ragione R."/>
            <person name="Hildebrand F."/>
            <person name="Pallen M.J."/>
        </authorList>
    </citation>
    <scope>NUCLEOTIDE SEQUENCE</scope>
    <source>
        <strain evidence="2">CHK124-7917</strain>
    </source>
</reference>
<gene>
    <name evidence="2" type="ORF">K8U72_04680</name>
</gene>
<dbReference type="PANTHER" id="PTHR43190">
    <property type="entry name" value="N-ACETYL-D-GLUCOSAMINE KINASE"/>
    <property type="match status" value="1"/>
</dbReference>
<protein>
    <recommendedName>
        <fullName evidence="1">ATPase BadF/BadG/BcrA/BcrD type domain-containing protein</fullName>
    </recommendedName>
</protein>
<dbReference type="Proteomes" id="UP000697330">
    <property type="component" value="Unassembled WGS sequence"/>
</dbReference>